<evidence type="ECO:0000313" key="2">
    <source>
        <dbReference type="EMBL" id="PXY30832.1"/>
    </source>
</evidence>
<evidence type="ECO:0000313" key="3">
    <source>
        <dbReference type="Proteomes" id="UP000247892"/>
    </source>
</evidence>
<evidence type="ECO:0000259" key="1">
    <source>
        <dbReference type="PROSITE" id="PS51819"/>
    </source>
</evidence>
<proteinExistence type="predicted"/>
<protein>
    <submittedName>
        <fullName evidence="2">Glyoxalase</fullName>
    </submittedName>
</protein>
<accession>A0A318LX65</accession>
<organism evidence="2 3">
    <name type="scientific">Prauserella flavalba</name>
    <dbReference type="NCBI Taxonomy" id="1477506"/>
    <lineage>
        <taxon>Bacteria</taxon>
        <taxon>Bacillati</taxon>
        <taxon>Actinomycetota</taxon>
        <taxon>Actinomycetes</taxon>
        <taxon>Pseudonocardiales</taxon>
        <taxon>Pseudonocardiaceae</taxon>
        <taxon>Prauserella</taxon>
    </lineage>
</organism>
<dbReference type="OrthoDB" id="9793039at2"/>
<dbReference type="AlphaFoldDB" id="A0A318LX65"/>
<comment type="caution">
    <text evidence="2">The sequence shown here is derived from an EMBL/GenBank/DDBJ whole genome shotgun (WGS) entry which is preliminary data.</text>
</comment>
<dbReference type="CDD" id="cd07247">
    <property type="entry name" value="SgaA_N_like"/>
    <property type="match status" value="1"/>
</dbReference>
<dbReference type="Proteomes" id="UP000247892">
    <property type="component" value="Unassembled WGS sequence"/>
</dbReference>
<dbReference type="EMBL" id="MASU01000007">
    <property type="protein sequence ID" value="PXY30832.1"/>
    <property type="molecule type" value="Genomic_DNA"/>
</dbReference>
<dbReference type="PROSITE" id="PS51819">
    <property type="entry name" value="VOC"/>
    <property type="match status" value="1"/>
</dbReference>
<dbReference type="InterPro" id="IPR029068">
    <property type="entry name" value="Glyas_Bleomycin-R_OHBP_Dase"/>
</dbReference>
<reference evidence="2 3" key="1">
    <citation type="submission" date="2016-07" db="EMBL/GenBank/DDBJ databases">
        <title>Draft genome sequence of Prauserella sp. YIM 121212, isolated from alkaline soil.</title>
        <authorList>
            <person name="Ruckert C."/>
            <person name="Albersmeier A."/>
            <person name="Jiang C.-L."/>
            <person name="Jiang Y."/>
            <person name="Kalinowski J."/>
            <person name="Schneider O."/>
            <person name="Winkler A."/>
            <person name="Zotchev S.B."/>
        </authorList>
    </citation>
    <scope>NUCLEOTIDE SEQUENCE [LARGE SCALE GENOMIC DNA]</scope>
    <source>
        <strain evidence="2 3">YIM 121212</strain>
    </source>
</reference>
<sequence length="129" mass="14132">MSGRIVHFEIPYDDGERARGFYREVFGWSLTEMPDMGYTGVTTGPTSEQGMPTEPGFINGGMFNRADAAPKSPVITVDVASIDTALEKVEQLGGSKLVGRTEIPQMGFYAYFTDTEGNVVGLWESLPQR</sequence>
<dbReference type="Pfam" id="PF22677">
    <property type="entry name" value="Ble-like_N"/>
    <property type="match status" value="1"/>
</dbReference>
<feature type="domain" description="VOC" evidence="1">
    <location>
        <begin position="4"/>
        <end position="125"/>
    </location>
</feature>
<dbReference type="SUPFAM" id="SSF54593">
    <property type="entry name" value="Glyoxalase/Bleomycin resistance protein/Dihydroxybiphenyl dioxygenase"/>
    <property type="match status" value="1"/>
</dbReference>
<dbReference type="PANTHER" id="PTHR33993:SF2">
    <property type="entry name" value="VOC DOMAIN-CONTAINING PROTEIN"/>
    <property type="match status" value="1"/>
</dbReference>
<keyword evidence="3" id="KW-1185">Reference proteome</keyword>
<dbReference type="RefSeq" id="WP_110339022.1">
    <property type="nucleotide sequence ID" value="NZ_JBHVKT010000007.1"/>
</dbReference>
<dbReference type="PANTHER" id="PTHR33993">
    <property type="entry name" value="GLYOXALASE-RELATED"/>
    <property type="match status" value="1"/>
</dbReference>
<gene>
    <name evidence="2" type="ORF">BA062_20080</name>
</gene>
<name>A0A318LX65_9PSEU</name>
<dbReference type="InterPro" id="IPR052164">
    <property type="entry name" value="Anthracycline_SecMetBiosynth"/>
</dbReference>
<dbReference type="InterPro" id="IPR037523">
    <property type="entry name" value="VOC_core"/>
</dbReference>
<dbReference type="Gene3D" id="3.10.180.10">
    <property type="entry name" value="2,3-Dihydroxybiphenyl 1,2-Dioxygenase, domain 1"/>
    <property type="match status" value="1"/>
</dbReference>
<dbReference type="InterPro" id="IPR053863">
    <property type="entry name" value="Glyoxy/Ble-like_N"/>
</dbReference>